<evidence type="ECO:0000256" key="1">
    <source>
        <dbReference type="ARBA" id="ARBA00010751"/>
    </source>
</evidence>
<dbReference type="Proteomes" id="UP001501310">
    <property type="component" value="Unassembled WGS sequence"/>
</dbReference>
<proteinExistence type="inferred from homology"/>
<dbReference type="InterPro" id="IPR002765">
    <property type="entry name" value="UPF0145_YbjQ-like"/>
</dbReference>
<organism evidence="3 4">
    <name type="scientific">Sphingomonas humi</name>
    <dbReference type="NCBI Taxonomy" id="335630"/>
    <lineage>
        <taxon>Bacteria</taxon>
        <taxon>Pseudomonadati</taxon>
        <taxon>Pseudomonadota</taxon>
        <taxon>Alphaproteobacteria</taxon>
        <taxon>Sphingomonadales</taxon>
        <taxon>Sphingomonadaceae</taxon>
        <taxon>Sphingomonas</taxon>
    </lineage>
</organism>
<evidence type="ECO:0000256" key="2">
    <source>
        <dbReference type="HAMAP-Rule" id="MF_00338"/>
    </source>
</evidence>
<protein>
    <recommendedName>
        <fullName evidence="2">UPF0145 protein GCM10022211_08700</fullName>
    </recommendedName>
</protein>
<dbReference type="RefSeq" id="WP_344708939.1">
    <property type="nucleotide sequence ID" value="NZ_BAAAZD010000001.1"/>
</dbReference>
<dbReference type="HAMAP" id="MF_00338">
    <property type="entry name" value="UPF0145"/>
    <property type="match status" value="1"/>
</dbReference>
<comment type="similarity">
    <text evidence="1 2">Belongs to the UPF0145 family.</text>
</comment>
<name>A0ABP7RQ51_9SPHN</name>
<dbReference type="Gene3D" id="3.30.110.70">
    <property type="entry name" value="Hypothetical protein apc22750. Chain B"/>
    <property type="match status" value="1"/>
</dbReference>
<evidence type="ECO:0000313" key="3">
    <source>
        <dbReference type="EMBL" id="GAA4000561.1"/>
    </source>
</evidence>
<dbReference type="PANTHER" id="PTHR34068:SF1">
    <property type="entry name" value="UPF0145 PROTEIN YBJQ"/>
    <property type="match status" value="1"/>
</dbReference>
<gene>
    <name evidence="3" type="ORF">GCM10022211_08700</name>
</gene>
<accession>A0ABP7RQ51</accession>
<reference evidence="4" key="1">
    <citation type="journal article" date="2019" name="Int. J. Syst. Evol. Microbiol.">
        <title>The Global Catalogue of Microorganisms (GCM) 10K type strain sequencing project: providing services to taxonomists for standard genome sequencing and annotation.</title>
        <authorList>
            <consortium name="The Broad Institute Genomics Platform"/>
            <consortium name="The Broad Institute Genome Sequencing Center for Infectious Disease"/>
            <person name="Wu L."/>
            <person name="Ma J."/>
        </authorList>
    </citation>
    <scope>NUCLEOTIDE SEQUENCE [LARGE SCALE GENOMIC DNA]</scope>
    <source>
        <strain evidence="4">JCM 16603</strain>
    </source>
</reference>
<dbReference type="SUPFAM" id="SSF117782">
    <property type="entry name" value="YbjQ-like"/>
    <property type="match status" value="1"/>
</dbReference>
<sequence length="106" mass="11193">MIITTTSTLEGRPVRDYLGLVGGEVIVGANVVKDVLASISDFFGGRSGAYESSIQEARAQAMQEMEVSARRLGADAILAVDFDYEVIGKQGSMLMVCVCGTAVKLS</sequence>
<evidence type="ECO:0000313" key="4">
    <source>
        <dbReference type="Proteomes" id="UP001501310"/>
    </source>
</evidence>
<comment type="caution">
    <text evidence="3">The sequence shown here is derived from an EMBL/GenBank/DDBJ whole genome shotgun (WGS) entry which is preliminary data.</text>
</comment>
<dbReference type="EMBL" id="BAAAZD010000001">
    <property type="protein sequence ID" value="GAA4000561.1"/>
    <property type="molecule type" value="Genomic_DNA"/>
</dbReference>
<keyword evidence="4" id="KW-1185">Reference proteome</keyword>
<dbReference type="PANTHER" id="PTHR34068">
    <property type="entry name" value="UPF0145 PROTEIN YBJQ"/>
    <property type="match status" value="1"/>
</dbReference>
<dbReference type="InterPro" id="IPR035439">
    <property type="entry name" value="UPF0145_dom_sf"/>
</dbReference>
<dbReference type="Pfam" id="PF01906">
    <property type="entry name" value="YbjQ_1"/>
    <property type="match status" value="1"/>
</dbReference>